<organism evidence="4 5">
    <name type="scientific">Odynerus spinipes</name>
    <dbReference type="NCBI Taxonomy" id="1348599"/>
    <lineage>
        <taxon>Eukaryota</taxon>
        <taxon>Metazoa</taxon>
        <taxon>Ecdysozoa</taxon>
        <taxon>Arthropoda</taxon>
        <taxon>Hexapoda</taxon>
        <taxon>Insecta</taxon>
        <taxon>Pterygota</taxon>
        <taxon>Neoptera</taxon>
        <taxon>Endopterygota</taxon>
        <taxon>Hymenoptera</taxon>
        <taxon>Apocrita</taxon>
        <taxon>Aculeata</taxon>
        <taxon>Vespoidea</taxon>
        <taxon>Vespidae</taxon>
        <taxon>Eumeninae</taxon>
        <taxon>Odynerus</taxon>
    </lineage>
</organism>
<proteinExistence type="predicted"/>
<comment type="caution">
    <text evidence="4">The sequence shown here is derived from an EMBL/GenBank/DDBJ whole genome shotgun (WGS) entry which is preliminary data.</text>
</comment>
<dbReference type="InterPro" id="IPR036388">
    <property type="entry name" value="WH-like_DNA-bd_sf"/>
</dbReference>
<keyword evidence="5" id="KW-1185">Reference proteome</keyword>
<gene>
    <name evidence="4" type="ORF">KPH14_001061</name>
</gene>
<name>A0AAD9REW5_9HYME</name>
<dbReference type="Gene3D" id="1.10.10.10">
    <property type="entry name" value="Winged helix-like DNA-binding domain superfamily/Winged helix DNA-binding domain"/>
    <property type="match status" value="1"/>
</dbReference>
<dbReference type="InterPro" id="IPR009057">
    <property type="entry name" value="Homeodomain-like_sf"/>
</dbReference>
<dbReference type="SUPFAM" id="SSF46689">
    <property type="entry name" value="Homeodomain-like"/>
    <property type="match status" value="3"/>
</dbReference>
<sequence length="682" mass="78805">MVRSGERSVEERLRICELRKEGYSLSSIANLFKISKVGVKKICDRIEERGNAESLSRTGRKRKTTPRQDNHIVREAKKNPLITTREIKENLELPIGLTQIKQHLREAGLHGRAHLYAAQEDETRIAKAELQAQLRTKEGRIRRRQQNLEALDIPLTVDDLHYGPGIDDFINGILMCSFREKKSQRNPVILVSTNCTTDNVVVTKKRQICESEKTKPSVIHNYNKFMGGVDKADKMLYTYLDERRTMKYWKKVAFSIIGRIVLNAYIIYSENNKGSKRGAGRGYCRCPKESSRAANSRGGRDKDGPEGAAEIPCPKRGLTQGKGIGIHQKGLYDLSGIYVMPRGDERITVAELHKFGMKTADIVRTTGFKQRTVYKIVKCLKETGGTMDRPRSGRPITVTTPENINKVRWRIRRNSEVSMRRMAKNLGINRESVRNIVEKKLKLRSYKIARVHFLNEAMKAKRLEKSRSMGRLVASRRMPKIRELTPSERSQIFNRRMRGDTLRKIAVDFNISAEGVRKLANRLERNGTAENLPKSGRPRKTTIRQDRIIRRQMLKNRFIFAEQLKSELFLPIQETQVRMRIKEAGFYGRIARKRPLIKDDFSNYLEDIPLQQRIEMWFQLDGCPAHYSRAARSWLNINYPQRWIGRGGIVPWPPRSPDMTPMDFFVWGLLKQEVYSVPINSK</sequence>
<evidence type="ECO:0000313" key="5">
    <source>
        <dbReference type="Proteomes" id="UP001258017"/>
    </source>
</evidence>
<evidence type="ECO:0000256" key="1">
    <source>
        <dbReference type="ARBA" id="ARBA00004123"/>
    </source>
</evidence>
<dbReference type="InterPro" id="IPR029526">
    <property type="entry name" value="PGBD"/>
</dbReference>
<comment type="subcellular location">
    <subcellularLocation>
        <location evidence="1">Nucleus</location>
    </subcellularLocation>
</comment>
<dbReference type="PANTHER" id="PTHR46068:SF1">
    <property type="entry name" value="TRANSPOSASE IS30-LIKE HTH DOMAIN-CONTAINING PROTEIN"/>
    <property type="match status" value="1"/>
</dbReference>
<evidence type="ECO:0000256" key="2">
    <source>
        <dbReference type="SAM" id="MobiDB-lite"/>
    </source>
</evidence>
<accession>A0AAD9REW5</accession>
<dbReference type="GO" id="GO:0005634">
    <property type="term" value="C:nucleus"/>
    <property type="evidence" value="ECO:0007669"/>
    <property type="project" value="UniProtKB-SubCell"/>
</dbReference>
<dbReference type="Pfam" id="PF13843">
    <property type="entry name" value="DDE_Tnp_1_7"/>
    <property type="match status" value="1"/>
</dbReference>
<dbReference type="EMBL" id="JAIFRP010000289">
    <property type="protein sequence ID" value="KAK2578444.1"/>
    <property type="molecule type" value="Genomic_DNA"/>
</dbReference>
<dbReference type="Gene3D" id="3.30.420.10">
    <property type="entry name" value="Ribonuclease H-like superfamily/Ribonuclease H"/>
    <property type="match status" value="1"/>
</dbReference>
<evidence type="ECO:0000259" key="3">
    <source>
        <dbReference type="Pfam" id="PF13843"/>
    </source>
</evidence>
<dbReference type="Proteomes" id="UP001258017">
    <property type="component" value="Unassembled WGS sequence"/>
</dbReference>
<reference evidence="4" key="1">
    <citation type="submission" date="2021-08" db="EMBL/GenBank/DDBJ databases">
        <authorList>
            <person name="Misof B."/>
            <person name="Oliver O."/>
            <person name="Podsiadlowski L."/>
            <person name="Donath A."/>
            <person name="Peters R."/>
            <person name="Mayer C."/>
            <person name="Rust J."/>
            <person name="Gunkel S."/>
            <person name="Lesny P."/>
            <person name="Martin S."/>
            <person name="Oeyen J.P."/>
            <person name="Petersen M."/>
            <person name="Panagiotis P."/>
            <person name="Wilbrandt J."/>
            <person name="Tanja T."/>
        </authorList>
    </citation>
    <scope>NUCLEOTIDE SEQUENCE</scope>
    <source>
        <strain evidence="4">GBR_01_08_01A</strain>
        <tissue evidence="4">Thorax + abdomen</tissue>
    </source>
</reference>
<feature type="domain" description="PiggyBac transposable element-derived protein" evidence="3">
    <location>
        <begin position="173"/>
        <end position="265"/>
    </location>
</feature>
<dbReference type="PANTHER" id="PTHR46068">
    <property type="entry name" value="PROTEIN CBG27172"/>
    <property type="match status" value="1"/>
</dbReference>
<dbReference type="InterPro" id="IPR036397">
    <property type="entry name" value="RNaseH_sf"/>
</dbReference>
<protein>
    <recommendedName>
        <fullName evidence="3">PiggyBac transposable element-derived protein domain-containing protein</fullName>
    </recommendedName>
</protein>
<feature type="region of interest" description="Disordered" evidence="2">
    <location>
        <begin position="274"/>
        <end position="321"/>
    </location>
</feature>
<reference evidence="4" key="2">
    <citation type="journal article" date="2023" name="Commun. Biol.">
        <title>Intrasexual cuticular hydrocarbon dimorphism in a wasp sheds light on hydrocarbon biosynthesis genes in Hymenoptera.</title>
        <authorList>
            <person name="Moris V.C."/>
            <person name="Podsiadlowski L."/>
            <person name="Martin S."/>
            <person name="Oeyen J.P."/>
            <person name="Donath A."/>
            <person name="Petersen M."/>
            <person name="Wilbrandt J."/>
            <person name="Misof B."/>
            <person name="Liedtke D."/>
            <person name="Thamm M."/>
            <person name="Scheiner R."/>
            <person name="Schmitt T."/>
            <person name="Niehuis O."/>
        </authorList>
    </citation>
    <scope>NUCLEOTIDE SEQUENCE</scope>
    <source>
        <strain evidence="4">GBR_01_08_01A</strain>
    </source>
</reference>
<evidence type="ECO:0000313" key="4">
    <source>
        <dbReference type="EMBL" id="KAK2578444.1"/>
    </source>
</evidence>
<dbReference type="GO" id="GO:0003676">
    <property type="term" value="F:nucleic acid binding"/>
    <property type="evidence" value="ECO:0007669"/>
    <property type="project" value="InterPro"/>
</dbReference>
<dbReference type="AlphaFoldDB" id="A0AAD9REW5"/>